<feature type="signal peptide" evidence="1">
    <location>
        <begin position="1"/>
        <end position="34"/>
    </location>
</feature>
<organism evidence="2">
    <name type="scientific">Tuwongella immobilis</name>
    <dbReference type="NCBI Taxonomy" id="692036"/>
    <lineage>
        <taxon>Bacteria</taxon>
        <taxon>Pseudomonadati</taxon>
        <taxon>Planctomycetota</taxon>
        <taxon>Planctomycetia</taxon>
        <taxon>Gemmatales</taxon>
        <taxon>Gemmataceae</taxon>
        <taxon>Tuwongella</taxon>
    </lineage>
</organism>
<sequence>MSATNLSRRTALRGMTAAIALPWLEAMGPLTSWAADSKPSSQAPNRMAFLYVPNGVNMADWTPSAEGKLGDLPAILQPLASMKDDFSVLTGLTADKARPHGDGGGDHARALSAFLTGAQPRKTDGTDIRAGISVDQVAAAQIGDRTRMPSLEIGTEAGSMAGNCDSGYSCVYSSTMSWRSATQPLPKEVNPKLVFERMFGSVPDTERAKRDKLRKSVLDFVRAESKDLSGKLSSNDQRKLDEYFTAIRDIEVRIQKSATLPPVKTPTNVTITGIPADYEQHIRLMADLMVLAFQADITRVMTFVLANEGSNKAYPFAGVREGHHDLSHHGNDPAKKQKIRDINIFHTKQLAYLLTKLKSVKEGDGTLLDHCMLVYGSGNSDGNAHNHEDLPILLAGHGCGTIRQGRHVRYAKETPLNNLWVSMLERVDAKVAQLGDSTGSLPNLA</sequence>
<name>A0A6C2YMW9_9BACT</name>
<reference evidence="2" key="1">
    <citation type="submission" date="2019-04" db="EMBL/GenBank/DDBJ databases">
        <authorList>
            <consortium name="Science for Life Laboratories"/>
        </authorList>
    </citation>
    <scope>NUCLEOTIDE SEQUENCE</scope>
    <source>
        <strain evidence="2">MBLW1</strain>
    </source>
</reference>
<keyword evidence="1" id="KW-0732">Signal</keyword>
<evidence type="ECO:0000313" key="3">
    <source>
        <dbReference type="Proteomes" id="UP000464378"/>
    </source>
</evidence>
<dbReference type="PROSITE" id="PS51318">
    <property type="entry name" value="TAT"/>
    <property type="match status" value="1"/>
</dbReference>
<dbReference type="RefSeq" id="WP_162657593.1">
    <property type="nucleotide sequence ID" value="NZ_LR593887.1"/>
</dbReference>
<protein>
    <recommendedName>
        <fullName evidence="4">DUF1552 domain-containing protein</fullName>
    </recommendedName>
</protein>
<dbReference type="EMBL" id="LR586016">
    <property type="protein sequence ID" value="VIP02415.1"/>
    <property type="molecule type" value="Genomic_DNA"/>
</dbReference>
<keyword evidence="3" id="KW-1185">Reference proteome</keyword>
<dbReference type="InterPro" id="IPR011447">
    <property type="entry name" value="DUF1552"/>
</dbReference>
<evidence type="ECO:0008006" key="4">
    <source>
        <dbReference type="Google" id="ProtNLM"/>
    </source>
</evidence>
<gene>
    <name evidence="2" type="ORF">GMBLW1_15450</name>
</gene>
<proteinExistence type="predicted"/>
<accession>A0A6C2YMW9</accession>
<evidence type="ECO:0000256" key="1">
    <source>
        <dbReference type="SAM" id="SignalP"/>
    </source>
</evidence>
<dbReference type="InParanoid" id="A0A6C2YMW9"/>
<dbReference type="Proteomes" id="UP000464378">
    <property type="component" value="Chromosome"/>
</dbReference>
<feature type="chain" id="PRO_5036172769" description="DUF1552 domain-containing protein" evidence="1">
    <location>
        <begin position="35"/>
        <end position="445"/>
    </location>
</feature>
<dbReference type="KEGG" id="tim:GMBLW1_15450"/>
<dbReference type="AlphaFoldDB" id="A0A6C2YMW9"/>
<dbReference type="EMBL" id="LR593887">
    <property type="protein sequence ID" value="VTS01330.1"/>
    <property type="molecule type" value="Genomic_DNA"/>
</dbReference>
<dbReference type="Pfam" id="PF07586">
    <property type="entry name" value="HXXSHH"/>
    <property type="match status" value="1"/>
</dbReference>
<evidence type="ECO:0000313" key="2">
    <source>
        <dbReference type="EMBL" id="VIP02415.1"/>
    </source>
</evidence>
<dbReference type="InterPro" id="IPR006311">
    <property type="entry name" value="TAT_signal"/>
</dbReference>